<dbReference type="OrthoDB" id="9790442at2"/>
<comment type="caution">
    <text evidence="8">The sequence shown here is derived from an EMBL/GenBank/DDBJ whole genome shotgun (WGS) entry which is preliminary data.</text>
</comment>
<protein>
    <submittedName>
        <fullName evidence="8">DNA-binding response OmpR family regulator</fullName>
    </submittedName>
</protein>
<feature type="modified residue" description="4-aspartylphosphate" evidence="4">
    <location>
        <position position="57"/>
    </location>
</feature>
<feature type="DNA-binding region" description="OmpR/PhoB-type" evidence="5">
    <location>
        <begin position="134"/>
        <end position="230"/>
    </location>
</feature>
<dbReference type="GO" id="GO:0006355">
    <property type="term" value="P:regulation of DNA-templated transcription"/>
    <property type="evidence" value="ECO:0007669"/>
    <property type="project" value="InterPro"/>
</dbReference>
<dbReference type="SUPFAM" id="SSF46894">
    <property type="entry name" value="C-terminal effector domain of the bipartite response regulators"/>
    <property type="match status" value="1"/>
</dbReference>
<dbReference type="Pfam" id="PF00072">
    <property type="entry name" value="Response_reg"/>
    <property type="match status" value="1"/>
</dbReference>
<dbReference type="PANTHER" id="PTHR48111:SF40">
    <property type="entry name" value="PHOSPHATE REGULON TRANSCRIPTIONAL REGULATORY PROTEIN PHOB"/>
    <property type="match status" value="1"/>
</dbReference>
<evidence type="ECO:0000259" key="7">
    <source>
        <dbReference type="PROSITE" id="PS51755"/>
    </source>
</evidence>
<proteinExistence type="predicted"/>
<dbReference type="Gene3D" id="6.10.250.690">
    <property type="match status" value="1"/>
</dbReference>
<dbReference type="GO" id="GO:0000976">
    <property type="term" value="F:transcription cis-regulatory region binding"/>
    <property type="evidence" value="ECO:0007669"/>
    <property type="project" value="TreeGrafter"/>
</dbReference>
<dbReference type="Gene3D" id="1.10.10.10">
    <property type="entry name" value="Winged helix-like DNA-binding domain superfamily/Winged helix DNA-binding domain"/>
    <property type="match status" value="1"/>
</dbReference>
<evidence type="ECO:0000256" key="5">
    <source>
        <dbReference type="PROSITE-ProRule" id="PRU01091"/>
    </source>
</evidence>
<gene>
    <name evidence="8" type="ORF">CLV62_102123</name>
</gene>
<evidence type="ECO:0000256" key="1">
    <source>
        <dbReference type="ARBA" id="ARBA00022553"/>
    </source>
</evidence>
<dbReference type="PANTHER" id="PTHR48111">
    <property type="entry name" value="REGULATOR OF RPOS"/>
    <property type="match status" value="1"/>
</dbReference>
<dbReference type="InterPro" id="IPR036388">
    <property type="entry name" value="WH-like_DNA-bd_sf"/>
</dbReference>
<dbReference type="GO" id="GO:0032993">
    <property type="term" value="C:protein-DNA complex"/>
    <property type="evidence" value="ECO:0007669"/>
    <property type="project" value="TreeGrafter"/>
</dbReference>
<dbReference type="PROSITE" id="PS51755">
    <property type="entry name" value="OMPR_PHOB"/>
    <property type="match status" value="1"/>
</dbReference>
<dbReference type="AlphaFoldDB" id="A0A2V3PUW2"/>
<dbReference type="EMBL" id="QICL01000002">
    <property type="protein sequence ID" value="PXV68091.1"/>
    <property type="molecule type" value="Genomic_DNA"/>
</dbReference>
<dbReference type="SUPFAM" id="SSF52172">
    <property type="entry name" value="CheY-like"/>
    <property type="match status" value="1"/>
</dbReference>
<dbReference type="RefSeq" id="WP_110309380.1">
    <property type="nucleotide sequence ID" value="NZ_QICL01000002.1"/>
</dbReference>
<dbReference type="Pfam" id="PF00486">
    <property type="entry name" value="Trans_reg_C"/>
    <property type="match status" value="1"/>
</dbReference>
<dbReference type="GO" id="GO:0005829">
    <property type="term" value="C:cytosol"/>
    <property type="evidence" value="ECO:0007669"/>
    <property type="project" value="TreeGrafter"/>
</dbReference>
<name>A0A2V3PUW2_9BACT</name>
<keyword evidence="2" id="KW-0902">Two-component regulatory system</keyword>
<dbReference type="CDD" id="cd00383">
    <property type="entry name" value="trans_reg_C"/>
    <property type="match status" value="1"/>
</dbReference>
<dbReference type="InterPro" id="IPR011006">
    <property type="entry name" value="CheY-like_superfamily"/>
</dbReference>
<feature type="domain" description="OmpR/PhoB-type" evidence="7">
    <location>
        <begin position="134"/>
        <end position="230"/>
    </location>
</feature>
<dbReference type="PROSITE" id="PS50110">
    <property type="entry name" value="RESPONSE_REGULATORY"/>
    <property type="match status" value="1"/>
</dbReference>
<evidence type="ECO:0000256" key="2">
    <source>
        <dbReference type="ARBA" id="ARBA00023012"/>
    </source>
</evidence>
<evidence type="ECO:0000256" key="3">
    <source>
        <dbReference type="ARBA" id="ARBA00023125"/>
    </source>
</evidence>
<evidence type="ECO:0000313" key="9">
    <source>
        <dbReference type="Proteomes" id="UP000247973"/>
    </source>
</evidence>
<evidence type="ECO:0000259" key="6">
    <source>
        <dbReference type="PROSITE" id="PS50110"/>
    </source>
</evidence>
<dbReference type="Gene3D" id="3.40.50.2300">
    <property type="match status" value="1"/>
</dbReference>
<evidence type="ECO:0000313" key="8">
    <source>
        <dbReference type="EMBL" id="PXV68091.1"/>
    </source>
</evidence>
<dbReference type="GO" id="GO:0000156">
    <property type="term" value="F:phosphorelay response regulator activity"/>
    <property type="evidence" value="ECO:0007669"/>
    <property type="project" value="TreeGrafter"/>
</dbReference>
<feature type="domain" description="Response regulatory" evidence="6">
    <location>
        <begin position="9"/>
        <end position="122"/>
    </location>
</feature>
<sequence>METTNKDISILIVDDEIDIREILQFNLENEGYKIDLAESAEEAIKKLTPDHKLILLDVMMGGISGFKMADQLRKSGNYTPIIFLTAKDTENDMLTGFSIGGDDYISKPFSIKEVIARVKTVLKRTALPVQTNQGDILSIGNLSIDMDMKIVSVSGKPIELTKTEFNILTLLVKNTGKVFSRSDILAKAWEGDGIVLERTVDVHIARLRKKIGAYGDHIVNRTGYGYNFVSE</sequence>
<dbReference type="InterPro" id="IPR001867">
    <property type="entry name" value="OmpR/PhoB-type_DNA-bd"/>
</dbReference>
<dbReference type="CDD" id="cd17574">
    <property type="entry name" value="REC_OmpR"/>
    <property type="match status" value="1"/>
</dbReference>
<dbReference type="InterPro" id="IPR039420">
    <property type="entry name" value="WalR-like"/>
</dbReference>
<dbReference type="InterPro" id="IPR001789">
    <property type="entry name" value="Sig_transdc_resp-reg_receiver"/>
</dbReference>
<reference evidence="8 9" key="1">
    <citation type="submission" date="2018-03" db="EMBL/GenBank/DDBJ databases">
        <title>Genomic Encyclopedia of Archaeal and Bacterial Type Strains, Phase II (KMG-II): from individual species to whole genera.</title>
        <authorList>
            <person name="Goeker M."/>
        </authorList>
    </citation>
    <scope>NUCLEOTIDE SEQUENCE [LARGE SCALE GENOMIC DNA]</scope>
    <source>
        <strain evidence="8 9">DSM 100214</strain>
    </source>
</reference>
<organism evidence="8 9">
    <name type="scientific">Dysgonomonas alginatilytica</name>
    <dbReference type="NCBI Taxonomy" id="1605892"/>
    <lineage>
        <taxon>Bacteria</taxon>
        <taxon>Pseudomonadati</taxon>
        <taxon>Bacteroidota</taxon>
        <taxon>Bacteroidia</taxon>
        <taxon>Bacteroidales</taxon>
        <taxon>Dysgonomonadaceae</taxon>
        <taxon>Dysgonomonas</taxon>
    </lineage>
</organism>
<accession>A0A2V3PUW2</accession>
<keyword evidence="9" id="KW-1185">Reference proteome</keyword>
<dbReference type="Proteomes" id="UP000247973">
    <property type="component" value="Unassembled WGS sequence"/>
</dbReference>
<dbReference type="SMART" id="SM00862">
    <property type="entry name" value="Trans_reg_C"/>
    <property type="match status" value="1"/>
</dbReference>
<dbReference type="InterPro" id="IPR016032">
    <property type="entry name" value="Sig_transdc_resp-reg_C-effctor"/>
</dbReference>
<keyword evidence="3 5" id="KW-0238">DNA-binding</keyword>
<dbReference type="SMART" id="SM00448">
    <property type="entry name" value="REC"/>
    <property type="match status" value="1"/>
</dbReference>
<evidence type="ECO:0000256" key="4">
    <source>
        <dbReference type="PROSITE-ProRule" id="PRU00169"/>
    </source>
</evidence>
<keyword evidence="1 4" id="KW-0597">Phosphoprotein</keyword>